<dbReference type="SUPFAM" id="SSF88659">
    <property type="entry name" value="Sigma3 and sigma4 domains of RNA polymerase sigma factors"/>
    <property type="match status" value="1"/>
</dbReference>
<gene>
    <name evidence="8" type="ORF">MNBD_ACTINO02-164</name>
</gene>
<feature type="domain" description="RNA polymerase sigma factor 70 region 4 type 2" evidence="7">
    <location>
        <begin position="122"/>
        <end position="173"/>
    </location>
</feature>
<dbReference type="InterPro" id="IPR013325">
    <property type="entry name" value="RNA_pol_sigma_r2"/>
</dbReference>
<dbReference type="SUPFAM" id="SSF88946">
    <property type="entry name" value="Sigma2 domain of RNA polymerase sigma factors"/>
    <property type="match status" value="1"/>
</dbReference>
<evidence type="ECO:0008006" key="9">
    <source>
        <dbReference type="Google" id="ProtNLM"/>
    </source>
</evidence>
<dbReference type="InterPro" id="IPR013249">
    <property type="entry name" value="RNA_pol_sigma70_r4_t2"/>
</dbReference>
<dbReference type="GO" id="GO:0003677">
    <property type="term" value="F:DNA binding"/>
    <property type="evidence" value="ECO:0007669"/>
    <property type="project" value="UniProtKB-KW"/>
</dbReference>
<dbReference type="EMBL" id="UOEK01000607">
    <property type="protein sequence ID" value="VAW09548.1"/>
    <property type="molecule type" value="Genomic_DNA"/>
</dbReference>
<evidence type="ECO:0000256" key="1">
    <source>
        <dbReference type="ARBA" id="ARBA00010641"/>
    </source>
</evidence>
<accession>A0A3B0SVK1</accession>
<dbReference type="GO" id="GO:0016987">
    <property type="term" value="F:sigma factor activity"/>
    <property type="evidence" value="ECO:0007669"/>
    <property type="project" value="UniProtKB-KW"/>
</dbReference>
<dbReference type="AlphaFoldDB" id="A0A3B0SVK1"/>
<dbReference type="PANTHER" id="PTHR43133">
    <property type="entry name" value="RNA POLYMERASE ECF-TYPE SIGMA FACTO"/>
    <property type="match status" value="1"/>
</dbReference>
<protein>
    <recommendedName>
        <fullName evidence="9">RNA polymerase ECF-type sigma factor</fullName>
    </recommendedName>
</protein>
<dbReference type="Pfam" id="PF08281">
    <property type="entry name" value="Sigma70_r4_2"/>
    <property type="match status" value="1"/>
</dbReference>
<dbReference type="NCBIfam" id="TIGR02937">
    <property type="entry name" value="sigma70-ECF"/>
    <property type="match status" value="1"/>
</dbReference>
<organism evidence="8">
    <name type="scientific">hydrothermal vent metagenome</name>
    <dbReference type="NCBI Taxonomy" id="652676"/>
    <lineage>
        <taxon>unclassified sequences</taxon>
        <taxon>metagenomes</taxon>
        <taxon>ecological metagenomes</taxon>
    </lineage>
</organism>
<evidence type="ECO:0000256" key="3">
    <source>
        <dbReference type="ARBA" id="ARBA00023082"/>
    </source>
</evidence>
<dbReference type="InterPro" id="IPR007627">
    <property type="entry name" value="RNA_pol_sigma70_r2"/>
</dbReference>
<evidence type="ECO:0000256" key="4">
    <source>
        <dbReference type="ARBA" id="ARBA00023125"/>
    </source>
</evidence>
<evidence type="ECO:0000256" key="5">
    <source>
        <dbReference type="ARBA" id="ARBA00023163"/>
    </source>
</evidence>
<dbReference type="InterPro" id="IPR014284">
    <property type="entry name" value="RNA_pol_sigma-70_dom"/>
</dbReference>
<dbReference type="Gene3D" id="1.10.10.10">
    <property type="entry name" value="Winged helix-like DNA-binding domain superfamily/Winged helix DNA-binding domain"/>
    <property type="match status" value="1"/>
</dbReference>
<dbReference type="Gene3D" id="1.10.1740.10">
    <property type="match status" value="1"/>
</dbReference>
<dbReference type="GO" id="GO:0006352">
    <property type="term" value="P:DNA-templated transcription initiation"/>
    <property type="evidence" value="ECO:0007669"/>
    <property type="project" value="InterPro"/>
</dbReference>
<sequence length="192" mass="21677">MTERKNLDIELVGRFLDGDKGAFDTLMSAHEQRVFAICLRTLGDRQAALDATQETFITVFRKADRYNATAAFSTWLYRVTVNTCYDYLRRQKRHRTETLPEHHDPVDVAASDEFSAVEIQPAIESALAGLPDEFRAAVVLVDLHGFDLERAAKVLEVPVGTVKSRVYRARRKLAIQLGNFAPSARHQTDETP</sequence>
<proteinExistence type="inferred from homology"/>
<keyword evidence="2" id="KW-0805">Transcription regulation</keyword>
<dbReference type="PANTHER" id="PTHR43133:SF8">
    <property type="entry name" value="RNA POLYMERASE SIGMA FACTOR HI_1459-RELATED"/>
    <property type="match status" value="1"/>
</dbReference>
<evidence type="ECO:0000259" key="6">
    <source>
        <dbReference type="Pfam" id="PF04542"/>
    </source>
</evidence>
<dbReference type="CDD" id="cd06171">
    <property type="entry name" value="Sigma70_r4"/>
    <property type="match status" value="1"/>
</dbReference>
<dbReference type="InterPro" id="IPR013324">
    <property type="entry name" value="RNA_pol_sigma_r3/r4-like"/>
</dbReference>
<keyword evidence="5" id="KW-0804">Transcription</keyword>
<feature type="domain" description="RNA polymerase sigma-70 region 2" evidence="6">
    <location>
        <begin position="26"/>
        <end position="93"/>
    </location>
</feature>
<evidence type="ECO:0000313" key="8">
    <source>
        <dbReference type="EMBL" id="VAW09548.1"/>
    </source>
</evidence>
<name>A0A3B0SVK1_9ZZZZ</name>
<dbReference type="Pfam" id="PF04542">
    <property type="entry name" value="Sigma70_r2"/>
    <property type="match status" value="1"/>
</dbReference>
<keyword evidence="4" id="KW-0238">DNA-binding</keyword>
<keyword evidence="3" id="KW-0731">Sigma factor</keyword>
<evidence type="ECO:0000256" key="2">
    <source>
        <dbReference type="ARBA" id="ARBA00023015"/>
    </source>
</evidence>
<evidence type="ECO:0000259" key="7">
    <source>
        <dbReference type="Pfam" id="PF08281"/>
    </source>
</evidence>
<dbReference type="InterPro" id="IPR036388">
    <property type="entry name" value="WH-like_DNA-bd_sf"/>
</dbReference>
<comment type="similarity">
    <text evidence="1">Belongs to the sigma-70 factor family. ECF subfamily.</text>
</comment>
<dbReference type="InterPro" id="IPR039425">
    <property type="entry name" value="RNA_pol_sigma-70-like"/>
</dbReference>
<reference evidence="8" key="1">
    <citation type="submission" date="2018-06" db="EMBL/GenBank/DDBJ databases">
        <authorList>
            <person name="Zhirakovskaya E."/>
        </authorList>
    </citation>
    <scope>NUCLEOTIDE SEQUENCE</scope>
</reference>